<sequence length="102" mass="11141">MVWMGLTKSCRVQLKKWCLSIHGGPAQHIGPADLLPALTEVNWKCAVASPCLMSPWLAGSFVSKGLILSRFNTSLDRGVPPWQLGHPSARRTPEQRPEPGLA</sequence>
<dbReference type="EMBL" id="CM055750">
    <property type="protein sequence ID" value="KAJ7994027.1"/>
    <property type="molecule type" value="Genomic_DNA"/>
</dbReference>
<evidence type="ECO:0000313" key="2">
    <source>
        <dbReference type="Proteomes" id="UP001157502"/>
    </source>
</evidence>
<gene>
    <name evidence="1" type="ORF">DPEC_G00261690</name>
</gene>
<comment type="caution">
    <text evidence="1">The sequence shown here is derived from an EMBL/GenBank/DDBJ whole genome shotgun (WGS) entry which is preliminary data.</text>
</comment>
<evidence type="ECO:0000313" key="1">
    <source>
        <dbReference type="EMBL" id="KAJ7994027.1"/>
    </source>
</evidence>
<organism evidence="1 2">
    <name type="scientific">Dallia pectoralis</name>
    <name type="common">Alaska blackfish</name>
    <dbReference type="NCBI Taxonomy" id="75939"/>
    <lineage>
        <taxon>Eukaryota</taxon>
        <taxon>Metazoa</taxon>
        <taxon>Chordata</taxon>
        <taxon>Craniata</taxon>
        <taxon>Vertebrata</taxon>
        <taxon>Euteleostomi</taxon>
        <taxon>Actinopterygii</taxon>
        <taxon>Neopterygii</taxon>
        <taxon>Teleostei</taxon>
        <taxon>Protacanthopterygii</taxon>
        <taxon>Esociformes</taxon>
        <taxon>Umbridae</taxon>
        <taxon>Dallia</taxon>
    </lineage>
</organism>
<name>A0ACC2FRM9_DALPE</name>
<reference evidence="1" key="1">
    <citation type="submission" date="2021-05" db="EMBL/GenBank/DDBJ databases">
        <authorList>
            <person name="Pan Q."/>
            <person name="Jouanno E."/>
            <person name="Zahm M."/>
            <person name="Klopp C."/>
            <person name="Cabau C."/>
            <person name="Louis A."/>
            <person name="Berthelot C."/>
            <person name="Parey E."/>
            <person name="Roest Crollius H."/>
            <person name="Montfort J."/>
            <person name="Robinson-Rechavi M."/>
            <person name="Bouchez O."/>
            <person name="Lampietro C."/>
            <person name="Lopez Roques C."/>
            <person name="Donnadieu C."/>
            <person name="Postlethwait J."/>
            <person name="Bobe J."/>
            <person name="Dillon D."/>
            <person name="Chandos A."/>
            <person name="von Hippel F."/>
            <person name="Guiguen Y."/>
        </authorList>
    </citation>
    <scope>NUCLEOTIDE SEQUENCE</scope>
    <source>
        <strain evidence="1">YG-Jan2019</strain>
    </source>
</reference>
<dbReference type="Proteomes" id="UP001157502">
    <property type="component" value="Chromosome 23"/>
</dbReference>
<accession>A0ACC2FRM9</accession>
<keyword evidence="2" id="KW-1185">Reference proteome</keyword>
<proteinExistence type="predicted"/>
<protein>
    <submittedName>
        <fullName evidence="1">Uncharacterized protein</fullName>
    </submittedName>
</protein>